<gene>
    <name evidence="7" type="ORF">MEDL_17005</name>
</gene>
<protein>
    <submittedName>
        <fullName evidence="7">TLR7</fullName>
    </submittedName>
</protein>
<keyword evidence="5" id="KW-0472">Membrane</keyword>
<dbReference type="SUPFAM" id="SSF52200">
    <property type="entry name" value="Toll/Interleukin receptor TIR domain"/>
    <property type="match status" value="1"/>
</dbReference>
<dbReference type="Gene3D" id="3.40.50.10140">
    <property type="entry name" value="Toll/interleukin-1 receptor homology (TIR) domain"/>
    <property type="match status" value="1"/>
</dbReference>
<dbReference type="PROSITE" id="PS50104">
    <property type="entry name" value="TIR"/>
    <property type="match status" value="1"/>
</dbReference>
<keyword evidence="4" id="KW-1133">Transmembrane helix</keyword>
<evidence type="ECO:0000256" key="4">
    <source>
        <dbReference type="ARBA" id="ARBA00022989"/>
    </source>
</evidence>
<evidence type="ECO:0000313" key="7">
    <source>
        <dbReference type="EMBL" id="CAG2202442.1"/>
    </source>
</evidence>
<dbReference type="InterPro" id="IPR032675">
    <property type="entry name" value="LRR_dom_sf"/>
</dbReference>
<dbReference type="GO" id="GO:0038023">
    <property type="term" value="F:signaling receptor activity"/>
    <property type="evidence" value="ECO:0007669"/>
    <property type="project" value="TreeGrafter"/>
</dbReference>
<evidence type="ECO:0000256" key="2">
    <source>
        <dbReference type="ARBA" id="ARBA00022692"/>
    </source>
</evidence>
<dbReference type="Gene3D" id="3.80.10.10">
    <property type="entry name" value="Ribonuclease Inhibitor"/>
    <property type="match status" value="1"/>
</dbReference>
<evidence type="ECO:0000313" key="8">
    <source>
        <dbReference type="Proteomes" id="UP000683360"/>
    </source>
</evidence>
<keyword evidence="2" id="KW-0812">Transmembrane</keyword>
<evidence type="ECO:0000256" key="1">
    <source>
        <dbReference type="ARBA" id="ARBA00004167"/>
    </source>
</evidence>
<reference evidence="7" key="1">
    <citation type="submission" date="2021-03" db="EMBL/GenBank/DDBJ databases">
        <authorList>
            <person name="Bekaert M."/>
        </authorList>
    </citation>
    <scope>NUCLEOTIDE SEQUENCE</scope>
</reference>
<proteinExistence type="predicted"/>
<evidence type="ECO:0000256" key="3">
    <source>
        <dbReference type="ARBA" id="ARBA00022729"/>
    </source>
</evidence>
<dbReference type="InterPro" id="IPR000157">
    <property type="entry name" value="TIR_dom"/>
</dbReference>
<dbReference type="Proteomes" id="UP000683360">
    <property type="component" value="Unassembled WGS sequence"/>
</dbReference>
<dbReference type="GO" id="GO:0007165">
    <property type="term" value="P:signal transduction"/>
    <property type="evidence" value="ECO:0007669"/>
    <property type="project" value="InterPro"/>
</dbReference>
<dbReference type="OrthoDB" id="6083978at2759"/>
<evidence type="ECO:0000259" key="6">
    <source>
        <dbReference type="PROSITE" id="PS50104"/>
    </source>
</evidence>
<keyword evidence="3" id="KW-0732">Signal</keyword>
<dbReference type="AlphaFoldDB" id="A0A8S3R6E4"/>
<accession>A0A8S3R6E4</accession>
<dbReference type="GO" id="GO:0005886">
    <property type="term" value="C:plasma membrane"/>
    <property type="evidence" value="ECO:0007669"/>
    <property type="project" value="TreeGrafter"/>
</dbReference>
<dbReference type="PANTHER" id="PTHR24365:SF530">
    <property type="entry name" value="MSTPROX-RELATED"/>
    <property type="match status" value="1"/>
</dbReference>
<dbReference type="EMBL" id="CAJPWZ010000889">
    <property type="protein sequence ID" value="CAG2202442.1"/>
    <property type="molecule type" value="Genomic_DNA"/>
</dbReference>
<comment type="caution">
    <text evidence="7">The sequence shown here is derived from an EMBL/GenBank/DDBJ whole genome shotgun (WGS) entry which is preliminary data.</text>
</comment>
<organism evidence="7 8">
    <name type="scientific">Mytilus edulis</name>
    <name type="common">Blue mussel</name>
    <dbReference type="NCBI Taxonomy" id="6550"/>
    <lineage>
        <taxon>Eukaryota</taxon>
        <taxon>Metazoa</taxon>
        <taxon>Spiralia</taxon>
        <taxon>Lophotrochozoa</taxon>
        <taxon>Mollusca</taxon>
        <taxon>Bivalvia</taxon>
        <taxon>Autobranchia</taxon>
        <taxon>Pteriomorphia</taxon>
        <taxon>Mytilida</taxon>
        <taxon>Mytiloidea</taxon>
        <taxon>Mytilidae</taxon>
        <taxon>Mytilinae</taxon>
        <taxon>Mytilus</taxon>
    </lineage>
</organism>
<feature type="domain" description="TIR" evidence="6">
    <location>
        <begin position="99"/>
        <end position="201"/>
    </location>
</feature>
<evidence type="ECO:0000256" key="5">
    <source>
        <dbReference type="ARBA" id="ARBA00023136"/>
    </source>
</evidence>
<dbReference type="InterPro" id="IPR035897">
    <property type="entry name" value="Toll_tir_struct_dom_sf"/>
</dbReference>
<dbReference type="PANTHER" id="PTHR24365">
    <property type="entry name" value="TOLL-LIKE RECEPTOR"/>
    <property type="match status" value="1"/>
</dbReference>
<sequence length="201" mass="23459">MGFNLFSEVPIALHTLTNREVLNLKHTNLQTNNKTFQQFFDVRNERIEASFQLKLSGNVFRCNCENSDFVLWISKTRIKLDKPARNYTCQLENGTYTNTQKAAENFHEFYDDCFDWVKEMLIPKIENTWKMKMCIEDRDILAGIIRSDAISQSIHESKNIVFVISKSFTEKHGEILRFKEPSMKSTLDICSVLLSLQETSK</sequence>
<name>A0A8S3R6E4_MYTED</name>
<keyword evidence="8" id="KW-1185">Reference proteome</keyword>
<dbReference type="Pfam" id="PF01582">
    <property type="entry name" value="TIR"/>
    <property type="match status" value="1"/>
</dbReference>
<comment type="subcellular location">
    <subcellularLocation>
        <location evidence="1">Membrane</location>
        <topology evidence="1">Single-pass membrane protein</topology>
    </subcellularLocation>
</comment>